<evidence type="ECO:0000313" key="1">
    <source>
        <dbReference type="EMBL" id="OQP62848.1"/>
    </source>
</evidence>
<dbReference type="STRING" id="1703345.A3860_26415"/>
<comment type="caution">
    <text evidence="1">The sequence shown here is derived from an EMBL/GenBank/DDBJ whole genome shotgun (WGS) entry which is preliminary data.</text>
</comment>
<gene>
    <name evidence="1" type="ORF">A3860_26415</name>
</gene>
<protein>
    <submittedName>
        <fullName evidence="1">Uncharacterized protein</fullName>
    </submittedName>
</protein>
<keyword evidence="2" id="KW-1185">Reference proteome</keyword>
<evidence type="ECO:0000313" key="2">
    <source>
        <dbReference type="Proteomes" id="UP000192796"/>
    </source>
</evidence>
<name>A0A1V9FX34_9BACT</name>
<dbReference type="AlphaFoldDB" id="A0A1V9FX34"/>
<sequence length="60" mass="6681">MNTDEAMVYYSKFKANPRSASAPGLIEILQRTITFMQRREAGVKSGYSGNLPEKIAVSKQ</sequence>
<dbReference type="EMBL" id="LVYD01000048">
    <property type="protein sequence ID" value="OQP62848.1"/>
    <property type="molecule type" value="Genomic_DNA"/>
</dbReference>
<accession>A0A1V9FX34</accession>
<organism evidence="1 2">
    <name type="scientific">Niastella vici</name>
    <dbReference type="NCBI Taxonomy" id="1703345"/>
    <lineage>
        <taxon>Bacteria</taxon>
        <taxon>Pseudomonadati</taxon>
        <taxon>Bacteroidota</taxon>
        <taxon>Chitinophagia</taxon>
        <taxon>Chitinophagales</taxon>
        <taxon>Chitinophagaceae</taxon>
        <taxon>Niastella</taxon>
    </lineage>
</organism>
<reference evidence="1 2" key="1">
    <citation type="submission" date="2016-03" db="EMBL/GenBank/DDBJ databases">
        <title>Niastella vici sp. nov., isolated from farmland soil.</title>
        <authorList>
            <person name="Chen L."/>
            <person name="Wang D."/>
            <person name="Yang S."/>
            <person name="Wang G."/>
        </authorList>
    </citation>
    <scope>NUCLEOTIDE SEQUENCE [LARGE SCALE GENOMIC DNA]</scope>
    <source>
        <strain evidence="1 2">DJ57</strain>
    </source>
</reference>
<dbReference type="Proteomes" id="UP000192796">
    <property type="component" value="Unassembled WGS sequence"/>
</dbReference>
<proteinExistence type="predicted"/>